<proteinExistence type="inferred from homology"/>
<dbReference type="EC" id="3.2.1.21" evidence="4 11"/>
<dbReference type="InterPro" id="IPR017853">
    <property type="entry name" value="GH"/>
</dbReference>
<dbReference type="STRING" id="97972.A0A2V1DHX0"/>
<dbReference type="Gene3D" id="2.60.120.260">
    <property type="entry name" value="Galactose-binding domain-like"/>
    <property type="match status" value="1"/>
</dbReference>
<keyword evidence="9 11" id="KW-0326">Glycosidase</keyword>
<dbReference type="PROSITE" id="PS00775">
    <property type="entry name" value="GLYCOSYL_HYDROL_F3"/>
    <property type="match status" value="1"/>
</dbReference>
<dbReference type="Gene3D" id="3.20.20.300">
    <property type="entry name" value="Glycoside hydrolase, family 3, N-terminal domain"/>
    <property type="match status" value="1"/>
</dbReference>
<dbReference type="InterPro" id="IPR001764">
    <property type="entry name" value="Glyco_hydro_3_N"/>
</dbReference>
<keyword evidence="8 11" id="KW-0119">Carbohydrate metabolism</keyword>
<dbReference type="InterPro" id="IPR013783">
    <property type="entry name" value="Ig-like_fold"/>
</dbReference>
<feature type="domain" description="PA14" evidence="12">
    <location>
        <begin position="404"/>
        <end position="557"/>
    </location>
</feature>
<dbReference type="InterPro" id="IPR050288">
    <property type="entry name" value="Cellulose_deg_GH3"/>
</dbReference>
<evidence type="ECO:0000256" key="3">
    <source>
        <dbReference type="ARBA" id="ARBA00005336"/>
    </source>
</evidence>
<dbReference type="SUPFAM" id="SSF52279">
    <property type="entry name" value="Beta-D-glucan exohydrolase, C-terminal domain"/>
    <property type="match status" value="1"/>
</dbReference>
<evidence type="ECO:0000256" key="7">
    <source>
        <dbReference type="ARBA" id="ARBA00023180"/>
    </source>
</evidence>
<dbReference type="Proteomes" id="UP000244855">
    <property type="component" value="Unassembled WGS sequence"/>
</dbReference>
<evidence type="ECO:0000313" key="13">
    <source>
        <dbReference type="EMBL" id="PVH97777.1"/>
    </source>
</evidence>
<dbReference type="InterPro" id="IPR019800">
    <property type="entry name" value="Glyco_hydro_3_AS"/>
</dbReference>
<evidence type="ECO:0000256" key="9">
    <source>
        <dbReference type="ARBA" id="ARBA00023295"/>
    </source>
</evidence>
<keyword evidence="5 11" id="KW-0378">Hydrolase</keyword>
<dbReference type="Gene3D" id="2.60.40.10">
    <property type="entry name" value="Immunoglobulins"/>
    <property type="match status" value="1"/>
</dbReference>
<dbReference type="InterPro" id="IPR002772">
    <property type="entry name" value="Glyco_hydro_3_C"/>
</dbReference>
<dbReference type="SUPFAM" id="SSF51445">
    <property type="entry name" value="(Trans)glycosidases"/>
    <property type="match status" value="1"/>
</dbReference>
<evidence type="ECO:0000259" key="12">
    <source>
        <dbReference type="PROSITE" id="PS51820"/>
    </source>
</evidence>
<organism evidence="13 14">
    <name type="scientific">Periconia macrospinosa</name>
    <dbReference type="NCBI Taxonomy" id="97972"/>
    <lineage>
        <taxon>Eukaryota</taxon>
        <taxon>Fungi</taxon>
        <taxon>Dikarya</taxon>
        <taxon>Ascomycota</taxon>
        <taxon>Pezizomycotina</taxon>
        <taxon>Dothideomycetes</taxon>
        <taxon>Pleosporomycetidae</taxon>
        <taxon>Pleosporales</taxon>
        <taxon>Massarineae</taxon>
        <taxon>Periconiaceae</taxon>
        <taxon>Periconia</taxon>
    </lineage>
</organism>
<dbReference type="InterPro" id="IPR037524">
    <property type="entry name" value="PA14/GLEYA"/>
</dbReference>
<dbReference type="PROSITE" id="PS51820">
    <property type="entry name" value="PA14"/>
    <property type="match status" value="1"/>
</dbReference>
<dbReference type="Pfam" id="PF14310">
    <property type="entry name" value="Fn3-like"/>
    <property type="match status" value="1"/>
</dbReference>
<keyword evidence="10 11" id="KW-0624">Polysaccharide degradation</keyword>
<dbReference type="SMART" id="SM01217">
    <property type="entry name" value="Fn3_like"/>
    <property type="match status" value="1"/>
</dbReference>
<comment type="pathway">
    <text evidence="2 11">Glycan metabolism; cellulose degradation.</text>
</comment>
<gene>
    <name evidence="13" type="ORF">DM02DRAFT_567344</name>
</gene>
<dbReference type="FunFam" id="3.20.20.300:FF:000006">
    <property type="entry name" value="Beta-glucosidase H"/>
    <property type="match status" value="1"/>
</dbReference>
<evidence type="ECO:0000256" key="11">
    <source>
        <dbReference type="RuleBase" id="RU361161"/>
    </source>
</evidence>
<keyword evidence="6" id="KW-0136">Cellulose degradation</keyword>
<evidence type="ECO:0000256" key="10">
    <source>
        <dbReference type="ARBA" id="ARBA00023326"/>
    </source>
</evidence>
<dbReference type="GO" id="GO:0030245">
    <property type="term" value="P:cellulose catabolic process"/>
    <property type="evidence" value="ECO:0007669"/>
    <property type="project" value="UniProtKB-UniPathway"/>
</dbReference>
<accession>A0A2V1DHX0</accession>
<dbReference type="InterPro" id="IPR036881">
    <property type="entry name" value="Glyco_hydro_3_C_sf"/>
</dbReference>
<comment type="similarity">
    <text evidence="3 11">Belongs to the glycosyl hydrolase 3 family.</text>
</comment>
<evidence type="ECO:0000313" key="14">
    <source>
        <dbReference type="Proteomes" id="UP000244855"/>
    </source>
</evidence>
<dbReference type="Pfam" id="PF01915">
    <property type="entry name" value="Glyco_hydro_3_C"/>
    <property type="match status" value="1"/>
</dbReference>
<evidence type="ECO:0000256" key="8">
    <source>
        <dbReference type="ARBA" id="ARBA00023277"/>
    </source>
</evidence>
<dbReference type="UniPathway" id="UPA00696"/>
<dbReference type="EMBL" id="KZ805428">
    <property type="protein sequence ID" value="PVH97777.1"/>
    <property type="molecule type" value="Genomic_DNA"/>
</dbReference>
<dbReference type="OrthoDB" id="47059at2759"/>
<keyword evidence="14" id="KW-1185">Reference proteome</keyword>
<dbReference type="Gene3D" id="3.40.50.1700">
    <property type="entry name" value="Glycoside hydrolase family 3 C-terminal domain"/>
    <property type="match status" value="1"/>
</dbReference>
<dbReference type="InterPro" id="IPR036962">
    <property type="entry name" value="Glyco_hydro_3_N_sf"/>
</dbReference>
<protein>
    <recommendedName>
        <fullName evidence="4 11">beta-glucosidase</fullName>
        <ecNumber evidence="4 11">3.2.1.21</ecNumber>
    </recommendedName>
</protein>
<evidence type="ECO:0000256" key="5">
    <source>
        <dbReference type="ARBA" id="ARBA00022801"/>
    </source>
</evidence>
<sequence length="839" mass="91143">MGLHFQSDLDAIIQSLSLEEKISLLAGKDFWETVPVPSKGVPAIKTSDGPNGARGAGFIGGTRAACFPAAVCSASTWNPKLSRLIGNALAEETRTKGAQVLLGPTMCNHRHPLGGRNFESFSEDPLLAGKLAAQVVTGLQEKGIAATIKHFAANEQETERLSVDEIISERALREIYMKPFEIAVKEANPWAVMTAYNKINGCHADAHDFLLKKVLRGDWAWKGLVMSDWGGTNSTAASLNAGLDLEMPGPTQHRQLKAVKEAIESGELSETTVDERVRNILELIKKVGAFENPEIPPEKSIDSPEHRELIRKVAGQGLVLLKNKENVLPLKREDVKGKKIALLGLAKEALIHGGGSASLNAHYRISPWDGLQSAYGDDVEFVFAKGAHTYRQLPPLSSNCTDSSGKSGWLLELFDRGNLEKPTHTENGYKEAAFNPIGGFDSKWKDVRLTTTFVPDITGQHYIASSGMGPTSITINDTLVFEQKGDIEDPMAFLLGGVAEKEFQYPFTQGVSYQIVIRSSPPGGGGDHGGILAGLQGFRMGFMYDVEHNKDLVSQAVDAAKECEYAIVFTGHTPVWETEGQDQLSFNLPKEGSQDKLVEAVAAVNSKTVVVNSTGVAIAMPWLSKVAGVIQAWFPGQEAGNAIADVISGAVNPSGRLPISWPKRIEDAPAYGNFPGNSKNGQLTVHYEEDVFVGYRHYDRVSNEKIQFPFGFGLSYTTFSLKDASVSPVTGGMYKSTVTVTNTGKESGATVVQVYVGRADRSKKHPIKTLAAFEKIFLEAGQENIVELEVNSRDFAYFDETSGSWKLDQGRYCFLFGQSTADIEVKAEVKIEGDEKIPL</sequence>
<dbReference type="PANTHER" id="PTHR42715">
    <property type="entry name" value="BETA-GLUCOSIDASE"/>
    <property type="match status" value="1"/>
</dbReference>
<evidence type="ECO:0000256" key="4">
    <source>
        <dbReference type="ARBA" id="ARBA00012744"/>
    </source>
</evidence>
<reference evidence="13 14" key="1">
    <citation type="journal article" date="2018" name="Sci. Rep.">
        <title>Comparative genomics provides insights into the lifestyle and reveals functional heterogeneity of dark septate endophytic fungi.</title>
        <authorList>
            <person name="Knapp D.G."/>
            <person name="Nemeth J.B."/>
            <person name="Barry K."/>
            <person name="Hainaut M."/>
            <person name="Henrissat B."/>
            <person name="Johnson J."/>
            <person name="Kuo A."/>
            <person name="Lim J.H.P."/>
            <person name="Lipzen A."/>
            <person name="Nolan M."/>
            <person name="Ohm R.A."/>
            <person name="Tamas L."/>
            <person name="Grigoriev I.V."/>
            <person name="Spatafora J.W."/>
            <person name="Nagy L.G."/>
            <person name="Kovacs G.M."/>
        </authorList>
    </citation>
    <scope>NUCLEOTIDE SEQUENCE [LARGE SCALE GENOMIC DNA]</scope>
    <source>
        <strain evidence="13 14">DSE2036</strain>
    </source>
</reference>
<dbReference type="InterPro" id="IPR026891">
    <property type="entry name" value="Fn3-like"/>
</dbReference>
<dbReference type="PRINTS" id="PR00133">
    <property type="entry name" value="GLHYDRLASE3"/>
</dbReference>
<dbReference type="Pfam" id="PF00933">
    <property type="entry name" value="Glyco_hydro_3"/>
    <property type="match status" value="1"/>
</dbReference>
<evidence type="ECO:0000256" key="2">
    <source>
        <dbReference type="ARBA" id="ARBA00004987"/>
    </source>
</evidence>
<evidence type="ECO:0000256" key="1">
    <source>
        <dbReference type="ARBA" id="ARBA00000448"/>
    </source>
</evidence>
<evidence type="ECO:0000256" key="6">
    <source>
        <dbReference type="ARBA" id="ARBA00023001"/>
    </source>
</evidence>
<keyword evidence="7" id="KW-0325">Glycoprotein</keyword>
<dbReference type="PANTHER" id="PTHR42715:SF3">
    <property type="entry name" value="BETA-GLUCOSIDASE B-RELATED"/>
    <property type="match status" value="1"/>
</dbReference>
<comment type="catalytic activity">
    <reaction evidence="1 11">
        <text>Hydrolysis of terminal, non-reducing beta-D-glucosyl residues with release of beta-D-glucose.</text>
        <dbReference type="EC" id="3.2.1.21"/>
    </reaction>
</comment>
<dbReference type="AlphaFoldDB" id="A0A2V1DHX0"/>
<dbReference type="GO" id="GO:0008422">
    <property type="term" value="F:beta-glucosidase activity"/>
    <property type="evidence" value="ECO:0007669"/>
    <property type="project" value="UniProtKB-EC"/>
</dbReference>
<name>A0A2V1DHX0_9PLEO</name>